<organism evidence="3 4">
    <name type="scientific">Perkinsus olseni</name>
    <name type="common">Perkinsus atlanticus</name>
    <dbReference type="NCBI Taxonomy" id="32597"/>
    <lineage>
        <taxon>Eukaryota</taxon>
        <taxon>Sar</taxon>
        <taxon>Alveolata</taxon>
        <taxon>Perkinsozoa</taxon>
        <taxon>Perkinsea</taxon>
        <taxon>Perkinsida</taxon>
        <taxon>Perkinsidae</taxon>
        <taxon>Perkinsus</taxon>
    </lineage>
</organism>
<evidence type="ECO:0000256" key="2">
    <source>
        <dbReference type="SAM" id="SignalP"/>
    </source>
</evidence>
<protein>
    <submittedName>
        <fullName evidence="3">Uncharacterized protein</fullName>
    </submittedName>
</protein>
<reference evidence="3 4" key="1">
    <citation type="submission" date="2020-04" db="EMBL/GenBank/DDBJ databases">
        <title>Perkinsus olseni comparative genomics.</title>
        <authorList>
            <person name="Bogema D.R."/>
        </authorList>
    </citation>
    <scope>NUCLEOTIDE SEQUENCE [LARGE SCALE GENOMIC DNA]</scope>
    <source>
        <strain evidence="3">00978-12</strain>
    </source>
</reference>
<feature type="region of interest" description="Disordered" evidence="1">
    <location>
        <begin position="283"/>
        <end position="316"/>
    </location>
</feature>
<evidence type="ECO:0000313" key="3">
    <source>
        <dbReference type="EMBL" id="KAF4680445.1"/>
    </source>
</evidence>
<accession>A0A7J6N9E8</accession>
<sequence>MTWTPVKCQLLLLSGILSHGLPLTAEVYPKMDNLKDVAKYMERNLGSMTVVNMDEEAVIGDVFKNAVATLTKLAGSLREGLMHHSVAAISVMSNGYSPRRGVPASKKRGRGRPTIDESGAKRRDIIAGVAEVIAGTNFPADPLELAILERVSYHRQKEIASRWISTVKNHSESAGLDAPFVILGLAVRRADLAAVMSLAEAMDLESRGTGRDPGMYTSWCRRHLALCKPIAASWLKRSPIRRSDRLEDSSVTTRRDSQGSRSTVEEDYAAISRRRIAQAICDQPDGPARAGVPQHARTTELPEQDDPSSSLPPANSKDLSRRLYVCYRMMESQFRSDHRPFCSFSTEISSRYLTEAHESGNTDDLLVVLEALEELILRPGQHEWIKKNIRRGGAASRKAVSRAMNLFRLHIDVCRILKTLGRDAEQAYDHHWQGAAELYRQASPFMDDYHYETTPASEVAIPPMRDFLLRVVLPQCLWEICFVELQELCEIYFDFNLDDEDLDEVWNAASPHPEKKRKDVLMIERRRAERRCQLHERFPIENDENATRVATCSPEVNEVKRGVYFSSCQEAAKISLASISSHLDATRNLDGTTASNRQGCMGRILRYNFKPKQLSIPVVSHSRITLTGYHPYPSIEKPSRAPWASFEASTPKRQAKTKPRVLVPATPLTIERRRSELGVFAGNITSDDSHSYDADDSWCLNGKNSSTGDIPAENSVPAMRPWQRYMAHVDSSHIDLPIWEPFAGLDDGSSHINVPIWDEEKPTRHFGEIQRVLFPLEDEKEAGVS</sequence>
<dbReference type="AlphaFoldDB" id="A0A7J6N9E8"/>
<proteinExistence type="predicted"/>
<feature type="signal peptide" evidence="2">
    <location>
        <begin position="1"/>
        <end position="20"/>
    </location>
</feature>
<feature type="compositionally biased region" description="Basic and acidic residues" evidence="1">
    <location>
        <begin position="245"/>
        <end position="258"/>
    </location>
</feature>
<evidence type="ECO:0000313" key="4">
    <source>
        <dbReference type="Proteomes" id="UP000541610"/>
    </source>
</evidence>
<feature type="chain" id="PRO_5029734896" evidence="2">
    <location>
        <begin position="21"/>
        <end position="785"/>
    </location>
</feature>
<evidence type="ECO:0000256" key="1">
    <source>
        <dbReference type="SAM" id="MobiDB-lite"/>
    </source>
</evidence>
<feature type="region of interest" description="Disordered" evidence="1">
    <location>
        <begin position="245"/>
        <end position="267"/>
    </location>
</feature>
<dbReference type="Proteomes" id="UP000541610">
    <property type="component" value="Unassembled WGS sequence"/>
</dbReference>
<dbReference type="EMBL" id="JABANP010000607">
    <property type="protein sequence ID" value="KAF4680445.1"/>
    <property type="molecule type" value="Genomic_DNA"/>
</dbReference>
<keyword evidence="2" id="KW-0732">Signal</keyword>
<gene>
    <name evidence="3" type="ORF">FOZ60_013478</name>
</gene>
<name>A0A7J6N9E8_PEROL</name>
<comment type="caution">
    <text evidence="3">The sequence shown here is derived from an EMBL/GenBank/DDBJ whole genome shotgun (WGS) entry which is preliminary data.</text>
</comment>